<dbReference type="PROSITE" id="PS51257">
    <property type="entry name" value="PROKAR_LIPOPROTEIN"/>
    <property type="match status" value="1"/>
</dbReference>
<organism evidence="4 5">
    <name type="scientific">Pelolinea submarina</name>
    <dbReference type="NCBI Taxonomy" id="913107"/>
    <lineage>
        <taxon>Bacteria</taxon>
        <taxon>Bacillati</taxon>
        <taxon>Chloroflexota</taxon>
        <taxon>Anaerolineae</taxon>
        <taxon>Anaerolineales</taxon>
        <taxon>Anaerolineaceae</taxon>
        <taxon>Pelolinea</taxon>
    </lineage>
</organism>
<keyword evidence="2" id="KW-0732">Signal</keyword>
<feature type="compositionally biased region" description="Acidic residues" evidence="1">
    <location>
        <begin position="64"/>
        <end position="75"/>
    </location>
</feature>
<comment type="caution">
    <text evidence="4">The sequence shown here is derived from an EMBL/GenBank/DDBJ whole genome shotgun (WGS) entry which is preliminary data.</text>
</comment>
<accession>A0A3E0A586</accession>
<reference evidence="4 5" key="1">
    <citation type="submission" date="2018-08" db="EMBL/GenBank/DDBJ databases">
        <title>Genomic Encyclopedia of Type Strains, Phase IV (KMG-IV): sequencing the most valuable type-strain genomes for metagenomic binning, comparative biology and taxonomic classification.</title>
        <authorList>
            <person name="Goeker M."/>
        </authorList>
    </citation>
    <scope>NUCLEOTIDE SEQUENCE [LARGE SCALE GENOMIC DNA]</scope>
    <source>
        <strain evidence="4 5">DSM 23923</strain>
    </source>
</reference>
<dbReference type="Proteomes" id="UP000256388">
    <property type="component" value="Unassembled WGS sequence"/>
</dbReference>
<dbReference type="InterPro" id="IPR032350">
    <property type="entry name" value="Nbr1_FW"/>
</dbReference>
<dbReference type="InterPro" id="IPR013783">
    <property type="entry name" value="Ig-like_fold"/>
</dbReference>
<dbReference type="RefSeq" id="WP_158675159.1">
    <property type="nucleotide sequence ID" value="NZ_AP018437.1"/>
</dbReference>
<evidence type="ECO:0000256" key="1">
    <source>
        <dbReference type="SAM" id="MobiDB-lite"/>
    </source>
</evidence>
<feature type="signal peptide" evidence="2">
    <location>
        <begin position="1"/>
        <end position="27"/>
    </location>
</feature>
<feature type="region of interest" description="Disordered" evidence="1">
    <location>
        <begin position="47"/>
        <end position="89"/>
    </location>
</feature>
<proteinExistence type="predicted"/>
<evidence type="ECO:0000313" key="4">
    <source>
        <dbReference type="EMBL" id="REG05474.1"/>
    </source>
</evidence>
<sequence>MKVNRWIILTVLGIVLCLALACTISFAGDQTANDTGDTIQLTMSALQQTQTALAPRETPQPEEQPTDTESVEELDQPTPTINPTPCNLSHWTGETIPDGTSMDAGDTFTKSWTLRNDGICDWTTDYQFVFVEGDRMGGASTQNLSSRIEPGESITLSVQLTAPDDDGEYRGVWRLRSDDGEKFGNYWVDIYVGEPPAPFAVTGVSFYMPHTTIDTACPNDINVKAEIRSSAAGKVTYKWKDSAGGSSSTKSYTFDDKGTKIVEYNVTAASTGDYWAKLYIDNPNHQWFGPINFHVNCTP</sequence>
<dbReference type="Gene3D" id="2.60.40.10">
    <property type="entry name" value="Immunoglobulins"/>
    <property type="match status" value="1"/>
</dbReference>
<protein>
    <submittedName>
        <fullName evidence="4">Ig-like domain-containing protein</fullName>
    </submittedName>
</protein>
<dbReference type="CDD" id="cd14947">
    <property type="entry name" value="NBR1_like"/>
    <property type="match status" value="1"/>
</dbReference>
<evidence type="ECO:0000256" key="2">
    <source>
        <dbReference type="SAM" id="SignalP"/>
    </source>
</evidence>
<dbReference type="PANTHER" id="PTHR20930">
    <property type="entry name" value="OVARIAN CARCINOMA ANTIGEN CA125-RELATED"/>
    <property type="match status" value="1"/>
</dbReference>
<dbReference type="OrthoDB" id="166850at2"/>
<dbReference type="EMBL" id="QUMS01000005">
    <property type="protein sequence ID" value="REG05474.1"/>
    <property type="molecule type" value="Genomic_DNA"/>
</dbReference>
<gene>
    <name evidence="4" type="ORF">DFR64_2877</name>
</gene>
<evidence type="ECO:0000259" key="3">
    <source>
        <dbReference type="Pfam" id="PF16158"/>
    </source>
</evidence>
<feature type="compositionally biased region" description="Polar residues" evidence="1">
    <location>
        <begin position="77"/>
        <end position="89"/>
    </location>
</feature>
<dbReference type="PANTHER" id="PTHR20930:SF0">
    <property type="entry name" value="PROTEIN ILRUN"/>
    <property type="match status" value="1"/>
</dbReference>
<feature type="chain" id="PRO_5017680111" evidence="2">
    <location>
        <begin position="28"/>
        <end position="299"/>
    </location>
</feature>
<feature type="domain" description="Nbr1 FW" evidence="3">
    <location>
        <begin position="95"/>
        <end position="192"/>
    </location>
</feature>
<keyword evidence="5" id="KW-1185">Reference proteome</keyword>
<name>A0A3E0A586_9CHLR</name>
<dbReference type="AlphaFoldDB" id="A0A3E0A586"/>
<evidence type="ECO:0000313" key="5">
    <source>
        <dbReference type="Proteomes" id="UP000256388"/>
    </source>
</evidence>
<dbReference type="Pfam" id="PF16158">
    <property type="entry name" value="N_BRCA1_IG"/>
    <property type="match status" value="1"/>
</dbReference>